<dbReference type="EMBL" id="FWYD01000003">
    <property type="protein sequence ID" value="SMC69519.1"/>
    <property type="molecule type" value="Genomic_DNA"/>
</dbReference>
<dbReference type="PANTHER" id="PTHR40057:SF1">
    <property type="entry name" value="SLR1162 PROTEIN"/>
    <property type="match status" value="1"/>
</dbReference>
<sequence length="186" mass="21654">MSNDARPVLSIIIRRFDHDMKDQIMQSVRQLQKVASDQTGYLGHHNSLSKQADFYELVNIFTFNSRKNLEKWEKSDRRKTCLAELDRHPQVATKHTQFDELAELLHPVSRISKIEIVVILIFWILVLGAILNFIADLLLPVGFSSVWRSVLVISVNVLLISYIFLPWSSNRLTSLKTRFAEYRSRK</sequence>
<dbReference type="InterPro" id="IPR038762">
    <property type="entry name" value="ABM_predict"/>
</dbReference>
<organism evidence="2 3">
    <name type="scientific">Primorskyibacter flagellatus</name>
    <dbReference type="NCBI Taxonomy" id="1387277"/>
    <lineage>
        <taxon>Bacteria</taxon>
        <taxon>Pseudomonadati</taxon>
        <taxon>Pseudomonadota</taxon>
        <taxon>Alphaproteobacteria</taxon>
        <taxon>Rhodobacterales</taxon>
        <taxon>Roseobacteraceae</taxon>
        <taxon>Primorskyibacter</taxon>
    </lineage>
</organism>
<dbReference type="Proteomes" id="UP000192330">
    <property type="component" value="Unassembled WGS sequence"/>
</dbReference>
<keyword evidence="2" id="KW-0560">Oxidoreductase</keyword>
<feature type="transmembrane region" description="Helical" evidence="1">
    <location>
        <begin position="114"/>
        <end position="134"/>
    </location>
</feature>
<evidence type="ECO:0000313" key="2">
    <source>
        <dbReference type="EMBL" id="SMC69519.1"/>
    </source>
</evidence>
<dbReference type="InterPro" id="IPR011008">
    <property type="entry name" value="Dimeric_a/b-barrel"/>
</dbReference>
<protein>
    <submittedName>
        <fullName evidence="2">Antibiotic biosynthesis monooxygenase (ABM) superfamily enzyme</fullName>
    </submittedName>
</protein>
<dbReference type="PANTHER" id="PTHR40057">
    <property type="entry name" value="SLR1162 PROTEIN"/>
    <property type="match status" value="1"/>
</dbReference>
<dbReference type="OrthoDB" id="7843579at2"/>
<dbReference type="AlphaFoldDB" id="A0A1W2B9B9"/>
<keyword evidence="1" id="KW-0472">Membrane</keyword>
<dbReference type="RefSeq" id="WP_084352121.1">
    <property type="nucleotide sequence ID" value="NZ_FWYD01000003.1"/>
</dbReference>
<evidence type="ECO:0000256" key="1">
    <source>
        <dbReference type="SAM" id="Phobius"/>
    </source>
</evidence>
<dbReference type="SUPFAM" id="SSF54909">
    <property type="entry name" value="Dimeric alpha+beta barrel"/>
    <property type="match status" value="1"/>
</dbReference>
<accession>A0A1W2B9B9</accession>
<evidence type="ECO:0000313" key="3">
    <source>
        <dbReference type="Proteomes" id="UP000192330"/>
    </source>
</evidence>
<gene>
    <name evidence="2" type="ORF">SAMN06295998_103507</name>
</gene>
<proteinExistence type="predicted"/>
<keyword evidence="1" id="KW-1133">Transmembrane helix</keyword>
<keyword evidence="3" id="KW-1185">Reference proteome</keyword>
<keyword evidence="2" id="KW-0503">Monooxygenase</keyword>
<feature type="transmembrane region" description="Helical" evidence="1">
    <location>
        <begin position="146"/>
        <end position="165"/>
    </location>
</feature>
<keyword evidence="1" id="KW-0812">Transmembrane</keyword>
<name>A0A1W2B9B9_9RHOB</name>
<reference evidence="2 3" key="1">
    <citation type="submission" date="2017-04" db="EMBL/GenBank/DDBJ databases">
        <authorList>
            <person name="Afonso C.L."/>
            <person name="Miller P.J."/>
            <person name="Scott M.A."/>
            <person name="Spackman E."/>
            <person name="Goraichik I."/>
            <person name="Dimitrov K.M."/>
            <person name="Suarez D.L."/>
            <person name="Swayne D.E."/>
        </authorList>
    </citation>
    <scope>NUCLEOTIDE SEQUENCE [LARGE SCALE GENOMIC DNA]</scope>
    <source>
        <strain evidence="2 3">CGMCC 1.12644</strain>
    </source>
</reference>
<dbReference type="GO" id="GO:0004497">
    <property type="term" value="F:monooxygenase activity"/>
    <property type="evidence" value="ECO:0007669"/>
    <property type="project" value="UniProtKB-KW"/>
</dbReference>